<keyword evidence="1" id="KW-1133">Transmembrane helix</keyword>
<dbReference type="RefSeq" id="WP_110394744.1">
    <property type="nucleotide sequence ID" value="NZ_JADIJL010000007.1"/>
</dbReference>
<dbReference type="AlphaFoldDB" id="A0A2V3W408"/>
<proteinExistence type="predicted"/>
<reference evidence="2 3" key="1">
    <citation type="submission" date="2018-05" db="EMBL/GenBank/DDBJ databases">
        <title>Genomic Encyclopedia of Type Strains, Phase IV (KMG-IV): sequencing the most valuable type-strain genomes for metagenomic binning, comparative biology and taxonomic classification.</title>
        <authorList>
            <person name="Goeker M."/>
        </authorList>
    </citation>
    <scope>NUCLEOTIDE SEQUENCE [LARGE SCALE GENOMIC DNA]</scope>
    <source>
        <strain evidence="2 3">DSM 28556</strain>
    </source>
</reference>
<dbReference type="EMBL" id="QJJQ01000004">
    <property type="protein sequence ID" value="PXW87914.1"/>
    <property type="molecule type" value="Genomic_DNA"/>
</dbReference>
<evidence type="ECO:0000313" key="3">
    <source>
        <dbReference type="Proteomes" id="UP000247978"/>
    </source>
</evidence>
<keyword evidence="1" id="KW-0472">Membrane</keyword>
<comment type="caution">
    <text evidence="2">The sequence shown here is derived from an EMBL/GenBank/DDBJ whole genome shotgun (WGS) entry which is preliminary data.</text>
</comment>
<dbReference type="OrthoDB" id="1925744at2"/>
<accession>A0A2V3W408</accession>
<evidence type="ECO:0000313" key="2">
    <source>
        <dbReference type="EMBL" id="PXW87914.1"/>
    </source>
</evidence>
<protein>
    <submittedName>
        <fullName evidence="2">Uncharacterized protein</fullName>
    </submittedName>
</protein>
<evidence type="ECO:0000256" key="1">
    <source>
        <dbReference type="SAM" id="Phobius"/>
    </source>
</evidence>
<name>A0A2V3W408_9BACI</name>
<keyword evidence="3" id="KW-1185">Reference proteome</keyword>
<keyword evidence="1" id="KW-0812">Transmembrane</keyword>
<dbReference type="Proteomes" id="UP000247978">
    <property type="component" value="Unassembled WGS sequence"/>
</dbReference>
<feature type="transmembrane region" description="Helical" evidence="1">
    <location>
        <begin position="6"/>
        <end position="25"/>
    </location>
</feature>
<feature type="transmembrane region" description="Helical" evidence="1">
    <location>
        <begin position="32"/>
        <end position="49"/>
    </location>
</feature>
<organism evidence="2 3">
    <name type="scientific">Pseudogracilibacillus auburnensis</name>
    <dbReference type="NCBI Taxonomy" id="1494959"/>
    <lineage>
        <taxon>Bacteria</taxon>
        <taxon>Bacillati</taxon>
        <taxon>Bacillota</taxon>
        <taxon>Bacilli</taxon>
        <taxon>Bacillales</taxon>
        <taxon>Bacillaceae</taxon>
        <taxon>Pseudogracilibacillus</taxon>
    </lineage>
</organism>
<sequence>MSSSRILKWISGGLELFLAIPLLGASIIIGNYYLPLIGMLGLHIASLVIASSSNTSTVGNILGIVTSCLAWIPLLGWLLHLITGIILVVDASKNDPVIKVDQ</sequence>
<gene>
    <name evidence="2" type="ORF">DFR56_10462</name>
</gene>
<feature type="transmembrane region" description="Helical" evidence="1">
    <location>
        <begin position="61"/>
        <end position="89"/>
    </location>
</feature>